<evidence type="ECO:0000313" key="2">
    <source>
        <dbReference type="Proteomes" id="UP000812287"/>
    </source>
</evidence>
<organism evidence="1 2">
    <name type="scientific">Guyanagaster necrorhizus</name>
    <dbReference type="NCBI Taxonomy" id="856835"/>
    <lineage>
        <taxon>Eukaryota</taxon>
        <taxon>Fungi</taxon>
        <taxon>Dikarya</taxon>
        <taxon>Basidiomycota</taxon>
        <taxon>Agaricomycotina</taxon>
        <taxon>Agaricomycetes</taxon>
        <taxon>Agaricomycetidae</taxon>
        <taxon>Agaricales</taxon>
        <taxon>Marasmiineae</taxon>
        <taxon>Physalacriaceae</taxon>
        <taxon>Guyanagaster</taxon>
    </lineage>
</organism>
<dbReference type="EMBL" id="MU250550">
    <property type="protein sequence ID" value="KAG7442637.1"/>
    <property type="molecule type" value="Genomic_DNA"/>
</dbReference>
<protein>
    <submittedName>
        <fullName evidence="1">Uncharacterized protein</fullName>
    </submittedName>
</protein>
<reference evidence="1" key="1">
    <citation type="submission" date="2020-11" db="EMBL/GenBank/DDBJ databases">
        <title>Adaptations for nitrogen fixation in a non-lichenized fungal sporocarp promotes dispersal by wood-feeding termites.</title>
        <authorList>
            <consortium name="DOE Joint Genome Institute"/>
            <person name="Koch R.A."/>
            <person name="Yoon G."/>
            <person name="Arayal U."/>
            <person name="Lail K."/>
            <person name="Amirebrahimi M."/>
            <person name="Labutti K."/>
            <person name="Lipzen A."/>
            <person name="Riley R."/>
            <person name="Barry K."/>
            <person name="Henrissat B."/>
            <person name="Grigoriev I.V."/>
            <person name="Herr J.R."/>
            <person name="Aime M.C."/>
        </authorList>
    </citation>
    <scope>NUCLEOTIDE SEQUENCE</scope>
    <source>
        <strain evidence="1">MCA 3950</strain>
    </source>
</reference>
<keyword evidence="2" id="KW-1185">Reference proteome</keyword>
<dbReference type="Proteomes" id="UP000812287">
    <property type="component" value="Unassembled WGS sequence"/>
</dbReference>
<dbReference type="OrthoDB" id="9997102at2759"/>
<name>A0A9P7VL51_9AGAR</name>
<proteinExistence type="predicted"/>
<gene>
    <name evidence="1" type="ORF">BT62DRAFT_1010251</name>
</gene>
<evidence type="ECO:0000313" key="1">
    <source>
        <dbReference type="EMBL" id="KAG7442637.1"/>
    </source>
</evidence>
<dbReference type="RefSeq" id="XP_043036137.1">
    <property type="nucleotide sequence ID" value="XM_043177630.1"/>
</dbReference>
<dbReference type="AlphaFoldDB" id="A0A9P7VL51"/>
<comment type="caution">
    <text evidence="1">The sequence shown here is derived from an EMBL/GenBank/DDBJ whole genome shotgun (WGS) entry which is preliminary data.</text>
</comment>
<accession>A0A9P7VL51</accession>
<dbReference type="GeneID" id="66099917"/>
<sequence length="263" mass="29698">MSAHKVIVLNIRASRDFPDRLFRKERSKFLFIVKTQRMFPTPVQIESSEDDHARYGNGRYETLTRTRSLLAKLLRRVRPNLRFNKVKRILNTMSLETILELGCGKAFISGRRLGEPSIAIFMFWLGSESVTLRRENLLLACLRMPYPPAAVSGNPSVFPPFRDCAPVPTGNEGKGRSSKIYKDSVGDVIGDVAAGVFRASCQDPPFSASQILLVVREVSAIFEQEEDYRRRTGRDLPSAPAFVGKILLTINGHKRLVDLTFHF</sequence>